<dbReference type="AlphaFoldDB" id="A0A975T2Y4"/>
<dbReference type="NCBIfam" id="TIGR00078">
    <property type="entry name" value="nadC"/>
    <property type="match status" value="1"/>
</dbReference>
<proteinExistence type="inferred from homology"/>
<evidence type="ECO:0000256" key="7">
    <source>
        <dbReference type="ARBA" id="ARBA00022642"/>
    </source>
</evidence>
<evidence type="ECO:0000259" key="14">
    <source>
        <dbReference type="Pfam" id="PF01729"/>
    </source>
</evidence>
<keyword evidence="9 13" id="KW-0808">Transferase</keyword>
<dbReference type="Pfam" id="PF01729">
    <property type="entry name" value="QRPTase_C"/>
    <property type="match status" value="1"/>
</dbReference>
<feature type="domain" description="Quinolinate phosphoribosyl transferase N-terminal" evidence="15">
    <location>
        <begin position="31"/>
        <end position="117"/>
    </location>
</feature>
<dbReference type="InterPro" id="IPR004393">
    <property type="entry name" value="NadC"/>
</dbReference>
<dbReference type="InterPro" id="IPR002638">
    <property type="entry name" value="Quinolinate_PRibosylTrfase_C"/>
</dbReference>
<keyword evidence="7" id="KW-0662">Pyridine nucleotide biosynthesis</keyword>
<comment type="function">
    <text evidence="1">Involved in the catabolism of quinolinic acid (QA).</text>
</comment>
<evidence type="ECO:0000256" key="13">
    <source>
        <dbReference type="PIRNR" id="PIRNR006250"/>
    </source>
</evidence>
<dbReference type="CDD" id="cd01572">
    <property type="entry name" value="QPRTase"/>
    <property type="match status" value="1"/>
</dbReference>
<evidence type="ECO:0000256" key="11">
    <source>
        <dbReference type="ARBA" id="ARBA00047445"/>
    </source>
</evidence>
<dbReference type="FunFam" id="3.20.20.70:FF:000030">
    <property type="entry name" value="Nicotinate-nucleotide pyrophosphorylase, carboxylating"/>
    <property type="match status" value="1"/>
</dbReference>
<evidence type="ECO:0000256" key="10">
    <source>
        <dbReference type="ARBA" id="ARBA00033102"/>
    </source>
</evidence>
<comment type="subunit">
    <text evidence="4">Hexamer formed by 3 homodimers.</text>
</comment>
<gene>
    <name evidence="16" type="primary">nadC</name>
    <name evidence="16" type="ORF">KRR39_17360</name>
</gene>
<dbReference type="PANTHER" id="PTHR32179:SF3">
    <property type="entry name" value="NICOTINATE-NUCLEOTIDE PYROPHOSPHORYLASE [CARBOXYLATING]"/>
    <property type="match status" value="1"/>
</dbReference>
<evidence type="ECO:0000259" key="15">
    <source>
        <dbReference type="Pfam" id="PF02749"/>
    </source>
</evidence>
<dbReference type="Pfam" id="PF02749">
    <property type="entry name" value="QRPTase_N"/>
    <property type="match status" value="1"/>
</dbReference>
<keyword evidence="17" id="KW-1185">Reference proteome</keyword>
<evidence type="ECO:0000256" key="12">
    <source>
        <dbReference type="ARBA" id="ARBA00069173"/>
    </source>
</evidence>
<sequence length="295" mass="30368">MDLELAAAGLDPRAVSAAVAAAVAEDLPGEDVTSAATLDPARTAWADLVARADGVVAGLAVAELVFRAVVGPDVEVRRSAADGDRVVRGDVLLSVHGAVPALLTAERTALNFLCHLSGVATATSRWVDALAGTGARVRDTRKTTPGFRALEKYAVRCGGGLNHRATLSDQALVKDNHVLAAGGVVPAYRAVRARYPGLPVQVEVTTLDQLRELLDAGAPEILLDNMSTAQMAEAVRVTAGRARLEASGGLTLERAREVASTGVDLIAVGAITHSAPVLDVAMDLRPGGTGREPAS</sequence>
<protein>
    <recommendedName>
        <fullName evidence="6">Nicotinate-nucleotide pyrophosphorylase [carboxylating]</fullName>
        <ecNumber evidence="5">2.4.2.19</ecNumber>
    </recommendedName>
    <alternativeName>
        <fullName evidence="12">Probable nicotinate-nucleotide pyrophosphorylase [carboxylating]</fullName>
    </alternativeName>
    <alternativeName>
        <fullName evidence="10">Quinolinate phosphoribosyltransferase [decarboxylating]</fullName>
    </alternativeName>
</protein>
<dbReference type="EMBL" id="CP077062">
    <property type="protein sequence ID" value="QWZ10645.1"/>
    <property type="molecule type" value="Genomic_DNA"/>
</dbReference>
<evidence type="ECO:0000256" key="4">
    <source>
        <dbReference type="ARBA" id="ARBA00011218"/>
    </source>
</evidence>
<organism evidence="16 17">
    <name type="scientific">Nocardioides panacis</name>
    <dbReference type="NCBI Taxonomy" id="2849501"/>
    <lineage>
        <taxon>Bacteria</taxon>
        <taxon>Bacillati</taxon>
        <taxon>Actinomycetota</taxon>
        <taxon>Actinomycetes</taxon>
        <taxon>Propionibacteriales</taxon>
        <taxon>Nocardioidaceae</taxon>
        <taxon>Nocardioides</taxon>
    </lineage>
</organism>
<comment type="similarity">
    <text evidence="3 13">Belongs to the NadC/ModD family.</text>
</comment>
<dbReference type="PIRSF" id="PIRSF006250">
    <property type="entry name" value="NadC_ModD"/>
    <property type="match status" value="1"/>
</dbReference>
<evidence type="ECO:0000256" key="8">
    <source>
        <dbReference type="ARBA" id="ARBA00022676"/>
    </source>
</evidence>
<comment type="catalytic activity">
    <reaction evidence="11">
        <text>nicotinate beta-D-ribonucleotide + CO2 + diphosphate = quinolinate + 5-phospho-alpha-D-ribose 1-diphosphate + 2 H(+)</text>
        <dbReference type="Rhea" id="RHEA:12733"/>
        <dbReference type="ChEBI" id="CHEBI:15378"/>
        <dbReference type="ChEBI" id="CHEBI:16526"/>
        <dbReference type="ChEBI" id="CHEBI:29959"/>
        <dbReference type="ChEBI" id="CHEBI:33019"/>
        <dbReference type="ChEBI" id="CHEBI:57502"/>
        <dbReference type="ChEBI" id="CHEBI:58017"/>
        <dbReference type="EC" id="2.4.2.19"/>
    </reaction>
</comment>
<evidence type="ECO:0000256" key="9">
    <source>
        <dbReference type="ARBA" id="ARBA00022679"/>
    </source>
</evidence>
<dbReference type="KEGG" id="nps:KRR39_17360"/>
<reference evidence="16" key="1">
    <citation type="submission" date="2021-06" db="EMBL/GenBank/DDBJ databases">
        <title>Complete genome sequence of Nocardioides sp. G188.</title>
        <authorList>
            <person name="Im W.-T."/>
        </authorList>
    </citation>
    <scope>NUCLEOTIDE SEQUENCE</scope>
    <source>
        <strain evidence="16">G188</strain>
    </source>
</reference>
<comment type="pathway">
    <text evidence="2">Cofactor biosynthesis; NAD(+) biosynthesis; nicotinate D-ribonucleotide from quinolinate: step 1/1.</text>
</comment>
<evidence type="ECO:0000256" key="5">
    <source>
        <dbReference type="ARBA" id="ARBA00011944"/>
    </source>
</evidence>
<name>A0A975T2Y4_9ACTN</name>
<dbReference type="GO" id="GO:0004514">
    <property type="term" value="F:nicotinate-nucleotide diphosphorylase (carboxylating) activity"/>
    <property type="evidence" value="ECO:0007669"/>
    <property type="project" value="UniProtKB-EC"/>
</dbReference>
<dbReference type="InterPro" id="IPR027277">
    <property type="entry name" value="NadC/ModD"/>
</dbReference>
<dbReference type="PANTHER" id="PTHR32179">
    <property type="entry name" value="NICOTINATE-NUCLEOTIDE PYROPHOSPHORYLASE [CARBOXYLATING]"/>
    <property type="match status" value="1"/>
</dbReference>
<evidence type="ECO:0000313" key="17">
    <source>
        <dbReference type="Proteomes" id="UP000683575"/>
    </source>
</evidence>
<keyword evidence="8 13" id="KW-0328">Glycosyltransferase</keyword>
<dbReference type="GO" id="GO:0034213">
    <property type="term" value="P:quinolinate catabolic process"/>
    <property type="evidence" value="ECO:0007669"/>
    <property type="project" value="TreeGrafter"/>
</dbReference>
<feature type="domain" description="Quinolinate phosphoribosyl transferase C-terminal" evidence="14">
    <location>
        <begin position="119"/>
        <end position="283"/>
    </location>
</feature>
<dbReference type="InterPro" id="IPR022412">
    <property type="entry name" value="Quinolinate_PRibosylTrfase_N"/>
</dbReference>
<evidence type="ECO:0000256" key="6">
    <source>
        <dbReference type="ARBA" id="ARBA00020990"/>
    </source>
</evidence>
<dbReference type="EC" id="2.4.2.19" evidence="5"/>
<evidence type="ECO:0000313" key="16">
    <source>
        <dbReference type="EMBL" id="QWZ10645.1"/>
    </source>
</evidence>
<evidence type="ECO:0000256" key="2">
    <source>
        <dbReference type="ARBA" id="ARBA00004893"/>
    </source>
</evidence>
<dbReference type="Proteomes" id="UP000683575">
    <property type="component" value="Chromosome"/>
</dbReference>
<dbReference type="FunFam" id="3.90.1170.20:FF:000001">
    <property type="entry name" value="Nicotinate-nucleotide diphosphorylase (Carboxylating)"/>
    <property type="match status" value="1"/>
</dbReference>
<evidence type="ECO:0000256" key="3">
    <source>
        <dbReference type="ARBA" id="ARBA00009400"/>
    </source>
</evidence>
<evidence type="ECO:0000256" key="1">
    <source>
        <dbReference type="ARBA" id="ARBA00003237"/>
    </source>
</evidence>
<accession>A0A975T2Y4</accession>
<dbReference type="GO" id="GO:0005737">
    <property type="term" value="C:cytoplasm"/>
    <property type="evidence" value="ECO:0007669"/>
    <property type="project" value="TreeGrafter"/>
</dbReference>
<dbReference type="GO" id="GO:0009435">
    <property type="term" value="P:NAD+ biosynthetic process"/>
    <property type="evidence" value="ECO:0007669"/>
    <property type="project" value="InterPro"/>
</dbReference>